<keyword evidence="5 7" id="KW-0472">Membrane</keyword>
<keyword evidence="4 7" id="KW-0812">Transmembrane</keyword>
<dbReference type="STRING" id="1796646.A4V02_11395"/>
<organism evidence="10 11">
    <name type="scientific">Muribaculum intestinale</name>
    <dbReference type="NCBI Taxonomy" id="1796646"/>
    <lineage>
        <taxon>Bacteria</taxon>
        <taxon>Pseudomonadati</taxon>
        <taxon>Bacteroidota</taxon>
        <taxon>Bacteroidia</taxon>
        <taxon>Bacteroidales</taxon>
        <taxon>Muribaculaceae</taxon>
        <taxon>Muribaculum</taxon>
    </lineage>
</organism>
<dbReference type="NCBIfam" id="TIGR04057">
    <property type="entry name" value="SusC_RagA_signa"/>
    <property type="match status" value="1"/>
</dbReference>
<dbReference type="PROSITE" id="PS52016">
    <property type="entry name" value="TONB_DEPENDENT_REC_3"/>
    <property type="match status" value="1"/>
</dbReference>
<evidence type="ECO:0000256" key="4">
    <source>
        <dbReference type="ARBA" id="ARBA00022692"/>
    </source>
</evidence>
<evidence type="ECO:0000259" key="9">
    <source>
        <dbReference type="Pfam" id="PF07715"/>
    </source>
</evidence>
<evidence type="ECO:0000313" key="10">
    <source>
        <dbReference type="EMBL" id="ANU64857.2"/>
    </source>
</evidence>
<keyword evidence="11" id="KW-1185">Reference proteome</keyword>
<dbReference type="InterPro" id="IPR023996">
    <property type="entry name" value="TonB-dep_OMP_SusC/RagA"/>
</dbReference>
<evidence type="ECO:0000256" key="7">
    <source>
        <dbReference type="PROSITE-ProRule" id="PRU01360"/>
    </source>
</evidence>
<dbReference type="GO" id="GO:0009279">
    <property type="term" value="C:cell outer membrane"/>
    <property type="evidence" value="ECO:0007669"/>
    <property type="project" value="UniProtKB-SubCell"/>
</dbReference>
<comment type="similarity">
    <text evidence="7">Belongs to the TonB-dependent receptor family.</text>
</comment>
<dbReference type="AlphaFoldDB" id="A0A1B1SDH6"/>
<accession>A0A1B1SDH6</accession>
<reference evidence="11" key="1">
    <citation type="submission" date="2016-04" db="EMBL/GenBank/DDBJ databases">
        <title>Complete Genome Sequences of Twelve Strains of a Stable Defined Moderately Diverse Mouse Microbiota 2 (sDMDMm2).</title>
        <authorList>
            <person name="Uchimura Y."/>
            <person name="Wyss M."/>
            <person name="Brugiroux S."/>
            <person name="Limenitakis J.P."/>
            <person name="Stecher B."/>
            <person name="McCoy K.D."/>
            <person name="Macpherson A.J."/>
        </authorList>
    </citation>
    <scope>NUCLEOTIDE SEQUENCE [LARGE SCALE GENOMIC DNA]</scope>
    <source>
        <strain evidence="11">YL27</strain>
    </source>
</reference>
<evidence type="ECO:0000256" key="1">
    <source>
        <dbReference type="ARBA" id="ARBA00004571"/>
    </source>
</evidence>
<dbReference type="SUPFAM" id="SSF56935">
    <property type="entry name" value="Porins"/>
    <property type="match status" value="1"/>
</dbReference>
<proteinExistence type="inferred from homology"/>
<feature type="domain" description="TonB-dependent receptor plug" evidence="9">
    <location>
        <begin position="116"/>
        <end position="221"/>
    </location>
</feature>
<dbReference type="Gene3D" id="2.170.130.10">
    <property type="entry name" value="TonB-dependent receptor, plug domain"/>
    <property type="match status" value="1"/>
</dbReference>
<dbReference type="InterPro" id="IPR037066">
    <property type="entry name" value="Plug_dom_sf"/>
</dbReference>
<evidence type="ECO:0000256" key="6">
    <source>
        <dbReference type="ARBA" id="ARBA00023237"/>
    </source>
</evidence>
<dbReference type="NCBIfam" id="TIGR04056">
    <property type="entry name" value="OMP_RagA_SusC"/>
    <property type="match status" value="1"/>
</dbReference>
<keyword evidence="3 7" id="KW-1134">Transmembrane beta strand</keyword>
<accession>A0A1Z2XGS9</accession>
<dbReference type="RefSeq" id="WP_084274119.1">
    <property type="nucleotide sequence ID" value="NZ_CAMSDF010000007.1"/>
</dbReference>
<feature type="chain" id="PRO_5012859457" description="TonB-dependent receptor plug domain-containing protein" evidence="8">
    <location>
        <begin position="21"/>
        <end position="1074"/>
    </location>
</feature>
<dbReference type="Proteomes" id="UP000186351">
    <property type="component" value="Chromosome"/>
</dbReference>
<dbReference type="Gene3D" id="2.60.40.1120">
    <property type="entry name" value="Carboxypeptidase-like, regulatory domain"/>
    <property type="match status" value="1"/>
</dbReference>
<feature type="signal peptide" evidence="8">
    <location>
        <begin position="1"/>
        <end position="20"/>
    </location>
</feature>
<dbReference type="InterPro" id="IPR039426">
    <property type="entry name" value="TonB-dep_rcpt-like"/>
</dbReference>
<dbReference type="SUPFAM" id="SSF49464">
    <property type="entry name" value="Carboxypeptidase regulatory domain-like"/>
    <property type="match status" value="1"/>
</dbReference>
<keyword evidence="8" id="KW-0732">Signal</keyword>
<evidence type="ECO:0000256" key="3">
    <source>
        <dbReference type="ARBA" id="ARBA00022452"/>
    </source>
</evidence>
<dbReference type="GeneID" id="65537476"/>
<dbReference type="InterPro" id="IPR023997">
    <property type="entry name" value="TonB-dep_OMP_SusC/RagA_CS"/>
</dbReference>
<dbReference type="InterPro" id="IPR036942">
    <property type="entry name" value="Beta-barrel_TonB_sf"/>
</dbReference>
<dbReference type="Gene3D" id="2.40.170.20">
    <property type="entry name" value="TonB-dependent receptor, beta-barrel domain"/>
    <property type="match status" value="1"/>
</dbReference>
<dbReference type="Pfam" id="PF13715">
    <property type="entry name" value="CarbopepD_reg_2"/>
    <property type="match status" value="1"/>
</dbReference>
<evidence type="ECO:0000256" key="2">
    <source>
        <dbReference type="ARBA" id="ARBA00022448"/>
    </source>
</evidence>
<dbReference type="InterPro" id="IPR008969">
    <property type="entry name" value="CarboxyPept-like_regulatory"/>
</dbReference>
<comment type="subcellular location">
    <subcellularLocation>
        <location evidence="1 7">Cell outer membrane</location>
        <topology evidence="1 7">Multi-pass membrane protein</topology>
    </subcellularLocation>
</comment>
<dbReference type="OrthoDB" id="9768177at2"/>
<protein>
    <recommendedName>
        <fullName evidence="9">TonB-dependent receptor plug domain-containing protein</fullName>
    </recommendedName>
</protein>
<evidence type="ECO:0000256" key="5">
    <source>
        <dbReference type="ARBA" id="ARBA00023136"/>
    </source>
</evidence>
<keyword evidence="6 7" id="KW-0998">Cell outer membrane</keyword>
<dbReference type="Pfam" id="PF07715">
    <property type="entry name" value="Plug"/>
    <property type="match status" value="1"/>
</dbReference>
<gene>
    <name evidence="10" type="ORF">A4V02_11395</name>
</gene>
<dbReference type="EMBL" id="CP015402">
    <property type="protein sequence ID" value="ANU64857.2"/>
    <property type="molecule type" value="Genomic_DNA"/>
</dbReference>
<dbReference type="InterPro" id="IPR012910">
    <property type="entry name" value="Plug_dom"/>
</dbReference>
<evidence type="ECO:0000256" key="8">
    <source>
        <dbReference type="SAM" id="SignalP"/>
    </source>
</evidence>
<dbReference type="KEGG" id="pary:A4V02_11395"/>
<sequence>MKRIVFFLTALFAFTFATFAANRTVQGIVVSAEDGEPLVGATVMGVGTTDGTATDIDGQFSLSLPETVNHIKVSYVGMHTRELAIAPTGTMRIELTSANQLDEVIAVAYGTAKRSTYTGSASVVNASDISDRLVTDVTSVLKGTVSGVQLQSTTGQPGEEPTVLIRGVGSINAKTTPLYVVDGIPYDGGLNSINPQDVQSISVLKDAASAALYGARGANGVILVTTKRGQAGPAKVTLEARWGANSRQVSDYETVDDIPTYYGLFYRSIRNYYTAAGGEELGMEYANNYMDAPSGNRNVFGYQMYTIPQGEHLFLADGTMNPNAILGNFDHNRNIGLVPDDWKKGTYHNGFRQEYNLSVSGGNDRMNYMVSASFLDDQGVIQESDFKRLTTRASVEYQAKDWLKIGTNMTYTYQASNKPYGQDKDGYSGNASYIANFIGPMYPMYLRDANGNFKHDPTSNRVLYDYGMSGLDGMPFSRTFMSGGNPTGELVYNKEEYLYDVFNGKWFAQITPTQIEGLTLTGSLGYWLEWQRYNSMGNNRYGQMAMYGGNVTQQTIRNRSINLQFLANYARTFNDVHNIDVLLGYESYDLNMADIYGRGETIFSNDNYTLSNVIDNLEVGGTIDTYATRGYFGRVNYDYDSKYFASVSYRRDASSRFTREHRWGNFWSVSAAWDLANESFMDNAEWMDMFKIKASFGQQGNDNVGNYYPWADQYQASGSNGLWSVGPLYYKGNPNLTWETSNSFNVGVDFAMFNSRLLGTLEYFSRQTKDMLYYRPTASSLGYDKIPMNIGSMRNSGLELDLTYQIIRNKNIDWTVSANVTYIRNKVLKLAPELNGTWINGSRIYKEGKSMYQIYTVKYAGVDPENGNALYWARRTDGTEEKVSNWSLARNGDAAQGYVENRQESGNLLPPVYGGVSTNIKVYGFDFGINCGFQAGGKMVDYSYQLLMYGANNNDAGMALHKDILNAWTPENRNTDVPALAWAGNQATYVNALSDRWLISSNYFTINNITAGYTLPKKVADKLCCSNIRVYFSGDNLYLWSKRKGLDPRQGYATSLAGSYSALRAVSGGVKIEF</sequence>
<keyword evidence="2 7" id="KW-0813">Transport</keyword>
<evidence type="ECO:0000313" key="11">
    <source>
        <dbReference type="Proteomes" id="UP000186351"/>
    </source>
</evidence>
<name>A0A1B1SDH6_9BACT</name>